<name>L1MBK1_9CORY</name>
<sequence length="118" mass="13129">MCGCFVLNWADPTTPGGPTPLCPTKALFGIDCPGCGTARALYSLTHLDVSAAVRYNILAVVAVILVGWSWCVWLGRTLGKRVPDWSQWRYASWTTAVVVFVWFIIRLLPWEPFASLRV</sequence>
<dbReference type="EMBL" id="AMEM01000037">
    <property type="protein sequence ID" value="EKX88602.1"/>
    <property type="molecule type" value="Genomic_DNA"/>
</dbReference>
<dbReference type="PATRIC" id="fig|1035195.3.peg.2036"/>
<keyword evidence="1" id="KW-1133">Transmembrane helix</keyword>
<comment type="caution">
    <text evidence="2">The sequence shown here is derived from an EMBL/GenBank/DDBJ whole genome shotgun (WGS) entry which is preliminary data.</text>
</comment>
<dbReference type="HOGENOM" id="CLU_098258_1_0_11"/>
<dbReference type="InterPro" id="IPR021215">
    <property type="entry name" value="DUF2752"/>
</dbReference>
<accession>L1MBK1</accession>
<feature type="transmembrane region" description="Helical" evidence="1">
    <location>
        <begin position="90"/>
        <end position="108"/>
    </location>
</feature>
<keyword evidence="1" id="KW-0812">Transmembrane</keyword>
<evidence type="ECO:0008006" key="4">
    <source>
        <dbReference type="Google" id="ProtNLM"/>
    </source>
</evidence>
<dbReference type="Proteomes" id="UP000010445">
    <property type="component" value="Unassembled WGS sequence"/>
</dbReference>
<dbReference type="AlphaFoldDB" id="L1MBK1"/>
<keyword evidence="1" id="KW-0472">Membrane</keyword>
<keyword evidence="3" id="KW-1185">Reference proteome</keyword>
<evidence type="ECO:0000313" key="2">
    <source>
        <dbReference type="EMBL" id="EKX88602.1"/>
    </source>
</evidence>
<gene>
    <name evidence="2" type="ORF">HMPREF9997_02276</name>
</gene>
<protein>
    <recommendedName>
        <fullName evidence="4">DUF2752 domain-containing protein</fullName>
    </recommendedName>
</protein>
<dbReference type="eggNOG" id="ENOG5032Y7G">
    <property type="taxonomic scope" value="Bacteria"/>
</dbReference>
<evidence type="ECO:0000313" key="3">
    <source>
        <dbReference type="Proteomes" id="UP000010445"/>
    </source>
</evidence>
<proteinExistence type="predicted"/>
<evidence type="ECO:0000256" key="1">
    <source>
        <dbReference type="SAM" id="Phobius"/>
    </source>
</evidence>
<dbReference type="STRING" id="1035195.HMPREF9997_02276"/>
<dbReference type="Pfam" id="PF10825">
    <property type="entry name" value="DUF2752"/>
    <property type="match status" value="1"/>
</dbReference>
<reference evidence="2 3" key="1">
    <citation type="submission" date="2012-05" db="EMBL/GenBank/DDBJ databases">
        <authorList>
            <person name="Weinstock G."/>
            <person name="Sodergren E."/>
            <person name="Lobos E.A."/>
            <person name="Fulton L."/>
            <person name="Fulton R."/>
            <person name="Courtney L."/>
            <person name="Fronick C."/>
            <person name="O'Laughlin M."/>
            <person name="Godfrey J."/>
            <person name="Wilson R.M."/>
            <person name="Miner T."/>
            <person name="Farmer C."/>
            <person name="Delehaunty K."/>
            <person name="Cordes M."/>
            <person name="Minx P."/>
            <person name="Tomlinson C."/>
            <person name="Chen J."/>
            <person name="Wollam A."/>
            <person name="Pepin K.H."/>
            <person name="Bhonagiri V."/>
            <person name="Zhang X."/>
            <person name="Suruliraj S."/>
            <person name="Warren W."/>
            <person name="Mitreva M."/>
            <person name="Mardis E.R."/>
            <person name="Wilson R.K."/>
        </authorList>
    </citation>
    <scope>NUCLEOTIDE SEQUENCE [LARGE SCALE GENOMIC DNA]</scope>
    <source>
        <strain evidence="2 3">F0235</strain>
    </source>
</reference>
<feature type="transmembrane region" description="Helical" evidence="1">
    <location>
        <begin position="57"/>
        <end position="78"/>
    </location>
</feature>
<organism evidence="2 3">
    <name type="scientific">Corynebacterium durum F0235</name>
    <dbReference type="NCBI Taxonomy" id="1035195"/>
    <lineage>
        <taxon>Bacteria</taxon>
        <taxon>Bacillati</taxon>
        <taxon>Actinomycetota</taxon>
        <taxon>Actinomycetes</taxon>
        <taxon>Mycobacteriales</taxon>
        <taxon>Corynebacteriaceae</taxon>
        <taxon>Corynebacterium</taxon>
    </lineage>
</organism>